<dbReference type="CDD" id="cd10441">
    <property type="entry name" value="GIY-YIG_COG1833"/>
    <property type="match status" value="1"/>
</dbReference>
<dbReference type="Pfam" id="PF01986">
    <property type="entry name" value="DUF123"/>
    <property type="match status" value="1"/>
</dbReference>
<evidence type="ECO:0000313" key="2">
    <source>
        <dbReference type="Proteomes" id="UP000663088"/>
    </source>
</evidence>
<dbReference type="Proteomes" id="UP000663088">
    <property type="component" value="Chromosome"/>
</dbReference>
<sequence>MPILPPFLFFNGYKKLAFIPLFFPFLPEVIPPSRGSYILFFFLNQLTLVIRNTQRIVPSGYYCYCGSALGKGGLRSRLLRHLIPMKKIFWHIDHLTPNALFLALFLYEGSLGSWECLFAQALCQLPNVSIPLPGFGSTDCKKKCISHLLYSPRRWDGKEITEMLFWTIDKYEKQI</sequence>
<name>A0ABX7PVV1_9BACT</name>
<dbReference type="InterPro" id="IPR002837">
    <property type="entry name" value="DUF123"/>
</dbReference>
<dbReference type="RefSeq" id="WP_206847563.1">
    <property type="nucleotide sequence ID" value="NZ_CP065956.1"/>
</dbReference>
<dbReference type="PANTHER" id="PTHR37460">
    <property type="entry name" value="ENDONUCLEASE III"/>
    <property type="match status" value="1"/>
</dbReference>
<dbReference type="EMBL" id="CP065956">
    <property type="protein sequence ID" value="QSR87112.1"/>
    <property type="molecule type" value="Genomic_DNA"/>
</dbReference>
<protein>
    <submittedName>
        <fullName evidence="1">GIY-YIG nuclease family protein</fullName>
    </submittedName>
</protein>
<gene>
    <name evidence="1" type="ORF">EM20IM_01825</name>
</gene>
<organism evidence="1 2">
    <name type="scientific">Candidatus Methylacidiphilum infernorum</name>
    <dbReference type="NCBI Taxonomy" id="511746"/>
    <lineage>
        <taxon>Bacteria</taxon>
        <taxon>Pseudomonadati</taxon>
        <taxon>Verrucomicrobiota</taxon>
        <taxon>Methylacidiphilae</taxon>
        <taxon>Methylacidiphilales</taxon>
        <taxon>Methylacidiphilaceae</taxon>
        <taxon>Methylacidiphilum (ex Ratnadevi et al. 2023)</taxon>
    </lineage>
</organism>
<reference evidence="1 2" key="1">
    <citation type="submission" date="2020-12" db="EMBL/GenBank/DDBJ databases">
        <authorList>
            <person name="Awala S.I."/>
            <person name="Gwak J.-H."/>
            <person name="Kim S.-J."/>
            <person name="Rhee S.-K."/>
        </authorList>
    </citation>
    <scope>NUCLEOTIDE SEQUENCE [LARGE SCALE GENOMIC DNA]</scope>
    <source>
        <strain evidence="1 2">IT5</strain>
    </source>
</reference>
<accession>A0ABX7PVV1</accession>
<proteinExistence type="predicted"/>
<dbReference type="PANTHER" id="PTHR37460:SF1">
    <property type="entry name" value="ENDONUCLEASE III"/>
    <property type="match status" value="1"/>
</dbReference>
<keyword evidence="2" id="KW-1185">Reference proteome</keyword>
<evidence type="ECO:0000313" key="1">
    <source>
        <dbReference type="EMBL" id="QSR87112.1"/>
    </source>
</evidence>